<name>A0A2W4VY75_9CYAN</name>
<comment type="caution">
    <text evidence="1">The sequence shown here is derived from an EMBL/GenBank/DDBJ whole genome shotgun (WGS) entry which is preliminary data.</text>
</comment>
<accession>A0A2W4VY75</accession>
<evidence type="ECO:0008006" key="3">
    <source>
        <dbReference type="Google" id="ProtNLM"/>
    </source>
</evidence>
<sequence>MKLTYRGVSYDYTPPVVESNATDDVGKFRGVDIRFRTVKKAQVQQPTLDLVYRGVAYQTGTPAVAPETVPVAPIAAPAPAVATTFSIEDKARMRMLNRHRVVKQRQQSMLTRLAAEAGLPEGAAKYWNHIQGKVHPSFWATYSRGGATAS</sequence>
<evidence type="ECO:0000313" key="1">
    <source>
        <dbReference type="EMBL" id="PZO36950.1"/>
    </source>
</evidence>
<reference evidence="1 2" key="2">
    <citation type="submission" date="2018-06" db="EMBL/GenBank/DDBJ databases">
        <title>Metagenomic assembly of (sub)arctic Cyanobacteria and their associated microbiome from non-axenic cultures.</title>
        <authorList>
            <person name="Baurain D."/>
        </authorList>
    </citation>
    <scope>NUCLEOTIDE SEQUENCE [LARGE SCALE GENOMIC DNA]</scope>
    <source>
        <strain evidence="1">ULC041bin1</strain>
    </source>
</reference>
<protein>
    <recommendedName>
        <fullName evidence="3">DUF4278 domain-containing protein</fullName>
    </recommendedName>
</protein>
<dbReference type="EMBL" id="QBMN01000131">
    <property type="protein sequence ID" value="PZO36950.1"/>
    <property type="molecule type" value="Genomic_DNA"/>
</dbReference>
<evidence type="ECO:0000313" key="2">
    <source>
        <dbReference type="Proteomes" id="UP000249081"/>
    </source>
</evidence>
<dbReference type="Proteomes" id="UP000249081">
    <property type="component" value="Unassembled WGS sequence"/>
</dbReference>
<organism evidence="1 2">
    <name type="scientific">Shackletoniella antarctica</name>
    <dbReference type="NCBI Taxonomy" id="268115"/>
    <lineage>
        <taxon>Bacteria</taxon>
        <taxon>Bacillati</taxon>
        <taxon>Cyanobacteriota</taxon>
        <taxon>Cyanophyceae</taxon>
        <taxon>Oculatellales</taxon>
        <taxon>Oculatellaceae</taxon>
        <taxon>Shackletoniella</taxon>
    </lineage>
</organism>
<proteinExistence type="predicted"/>
<dbReference type="InterPro" id="IPR025458">
    <property type="entry name" value="DUF4278"/>
</dbReference>
<dbReference type="AlphaFoldDB" id="A0A2W4VY75"/>
<dbReference type="Pfam" id="PF14105">
    <property type="entry name" value="DUF4278"/>
    <property type="match status" value="1"/>
</dbReference>
<gene>
    <name evidence="1" type="ORF">DCF17_16600</name>
</gene>
<reference evidence="2" key="1">
    <citation type="submission" date="2018-04" db="EMBL/GenBank/DDBJ databases">
        <authorList>
            <person name="Cornet L."/>
        </authorList>
    </citation>
    <scope>NUCLEOTIDE SEQUENCE [LARGE SCALE GENOMIC DNA]</scope>
</reference>